<evidence type="ECO:0000313" key="5">
    <source>
        <dbReference type="Proteomes" id="UP000698059"/>
    </source>
</evidence>
<name>A0ABS2LBD3_9CELL</name>
<dbReference type="InterPro" id="IPR029063">
    <property type="entry name" value="SAM-dependent_MTases_sf"/>
</dbReference>
<feature type="compositionally biased region" description="Pro residues" evidence="2">
    <location>
        <begin position="330"/>
        <end position="347"/>
    </location>
</feature>
<keyword evidence="4" id="KW-0808">Transferase</keyword>
<dbReference type="PANTHER" id="PTHR43317:SF1">
    <property type="entry name" value="THERMOSPERMINE SYNTHASE ACAULIS5"/>
    <property type="match status" value="1"/>
</dbReference>
<evidence type="ECO:0000256" key="1">
    <source>
        <dbReference type="ARBA" id="ARBA00023115"/>
    </source>
</evidence>
<dbReference type="PANTHER" id="PTHR43317">
    <property type="entry name" value="THERMOSPERMINE SYNTHASE ACAULIS5"/>
    <property type="match status" value="1"/>
</dbReference>
<keyword evidence="1" id="KW-0620">Polyamine biosynthesis</keyword>
<reference evidence="4 5" key="1">
    <citation type="submission" date="2021-01" db="EMBL/GenBank/DDBJ databases">
        <title>Sequencing the genomes of 1000 actinobacteria strains.</title>
        <authorList>
            <person name="Klenk H.-P."/>
        </authorList>
    </citation>
    <scope>NUCLEOTIDE SEQUENCE [LARGE SCALE GENOMIC DNA]</scope>
    <source>
        <strain evidence="4 5">DSM 46000</strain>
    </source>
</reference>
<dbReference type="RefSeq" id="WP_205305954.1">
    <property type="nucleotide sequence ID" value="NZ_BAAAVF010000005.1"/>
</dbReference>
<dbReference type="NCBIfam" id="NF037959">
    <property type="entry name" value="MFS_SpdSyn"/>
    <property type="match status" value="1"/>
</dbReference>
<dbReference type="EMBL" id="JAFBBO010000001">
    <property type="protein sequence ID" value="MBM7477735.1"/>
    <property type="molecule type" value="Genomic_DNA"/>
</dbReference>
<comment type="caution">
    <text evidence="4">The sequence shown here is derived from an EMBL/GenBank/DDBJ whole genome shotgun (WGS) entry which is preliminary data.</text>
</comment>
<feature type="region of interest" description="Disordered" evidence="2">
    <location>
        <begin position="324"/>
        <end position="369"/>
    </location>
</feature>
<sequence length="369" mass="38447">MGRKTTGRSSRRSSASTSPPTETAPPSRRSRAGARHQGAESARDLPTEEVRTSTGTARLVPDPDGSTGVTLLVNGVPSSHLDLADPGLLTFEYMQQMAAVLAVLPTGPLRVVHLGAAGCTLARYVEHERPDSRQIAVDLDADLVARVREWFALPRAPRLRLRAGDARTELATLPDASADVVVRDVFAGDTTPEHVTTAGFVRDVLRVLRPGGVYLANCADRPPLALVRAELATAVSALTSDGRAERGVWDDVGLIAEPGQLKGRRYGNLVLVAVRSSPSTSHGPGGGSTHAGLDLRDATLARTLRSLPVPATLLTGEEARRFAGTAVPLEDPPAPASPGDPAAPLPPDGATHPGASAADGRRAVGQPEG</sequence>
<feature type="compositionally biased region" description="Basic and acidic residues" evidence="2">
    <location>
        <begin position="37"/>
        <end position="51"/>
    </location>
</feature>
<feature type="compositionally biased region" description="Basic residues" evidence="2">
    <location>
        <begin position="1"/>
        <end position="11"/>
    </location>
</feature>
<dbReference type="Gene3D" id="3.40.50.150">
    <property type="entry name" value="Vaccinia Virus protein VP39"/>
    <property type="match status" value="1"/>
</dbReference>
<accession>A0ABS2LBD3</accession>
<feature type="compositionally biased region" description="Low complexity" evidence="2">
    <location>
        <begin position="12"/>
        <end position="27"/>
    </location>
</feature>
<dbReference type="Pfam" id="PF13649">
    <property type="entry name" value="Methyltransf_25"/>
    <property type="match status" value="1"/>
</dbReference>
<gene>
    <name evidence="4" type="ORF">JOD49_000655</name>
</gene>
<keyword evidence="5" id="KW-1185">Reference proteome</keyword>
<evidence type="ECO:0000259" key="3">
    <source>
        <dbReference type="Pfam" id="PF13649"/>
    </source>
</evidence>
<dbReference type="CDD" id="cd02440">
    <property type="entry name" value="AdoMet_MTases"/>
    <property type="match status" value="1"/>
</dbReference>
<dbReference type="SUPFAM" id="SSF53335">
    <property type="entry name" value="S-adenosyl-L-methionine-dependent methyltransferases"/>
    <property type="match status" value="1"/>
</dbReference>
<protein>
    <submittedName>
        <fullName evidence="4">SAM-dependent methyltransferase</fullName>
    </submittedName>
</protein>
<evidence type="ECO:0000256" key="2">
    <source>
        <dbReference type="SAM" id="MobiDB-lite"/>
    </source>
</evidence>
<proteinExistence type="predicted"/>
<dbReference type="InterPro" id="IPR041698">
    <property type="entry name" value="Methyltransf_25"/>
</dbReference>
<organism evidence="4 5">
    <name type="scientific">Oerskovia jenensis</name>
    <dbReference type="NCBI Taxonomy" id="162169"/>
    <lineage>
        <taxon>Bacteria</taxon>
        <taxon>Bacillati</taxon>
        <taxon>Actinomycetota</taxon>
        <taxon>Actinomycetes</taxon>
        <taxon>Micrococcales</taxon>
        <taxon>Cellulomonadaceae</taxon>
        <taxon>Oerskovia</taxon>
    </lineage>
</organism>
<dbReference type="Proteomes" id="UP000698059">
    <property type="component" value="Unassembled WGS sequence"/>
</dbReference>
<keyword evidence="4" id="KW-0489">Methyltransferase</keyword>
<dbReference type="GO" id="GO:0008168">
    <property type="term" value="F:methyltransferase activity"/>
    <property type="evidence" value="ECO:0007669"/>
    <property type="project" value="UniProtKB-KW"/>
</dbReference>
<dbReference type="GO" id="GO:0032259">
    <property type="term" value="P:methylation"/>
    <property type="evidence" value="ECO:0007669"/>
    <property type="project" value="UniProtKB-KW"/>
</dbReference>
<feature type="region of interest" description="Disordered" evidence="2">
    <location>
        <begin position="1"/>
        <end position="65"/>
    </location>
</feature>
<evidence type="ECO:0000313" key="4">
    <source>
        <dbReference type="EMBL" id="MBM7477735.1"/>
    </source>
</evidence>
<feature type="domain" description="Methyltransferase" evidence="3">
    <location>
        <begin position="111"/>
        <end position="212"/>
    </location>
</feature>